<dbReference type="SUPFAM" id="SSF50118">
    <property type="entry name" value="Cell growth inhibitor/plasmid maintenance toxic component"/>
    <property type="match status" value="1"/>
</dbReference>
<keyword evidence="1" id="KW-0378">Hydrolase</keyword>
<dbReference type="PANTHER" id="PTHR33988">
    <property type="entry name" value="ENDORIBONUCLEASE MAZF-RELATED"/>
    <property type="match status" value="1"/>
</dbReference>
<proteinExistence type="inferred from homology"/>
<dbReference type="AlphaFoldDB" id="A0A1I7D0Y0"/>
<dbReference type="EMBL" id="FPBF01000005">
    <property type="protein sequence ID" value="SFU05292.1"/>
    <property type="molecule type" value="Genomic_DNA"/>
</dbReference>
<sequence length="110" mass="12347">MRQGEIWMSDLNPVIGSEQAGRRPVVILSGNLMNKFLQVVITAPLTSKIKNYQGNPILEPSTRNGLKLEFELLVFHIRSISKNRLTEKIGEISNDELQMALATLKDITTL</sequence>
<dbReference type="EC" id="3.1.-.-" evidence="1"/>
<keyword evidence="3" id="KW-1185">Reference proteome</keyword>
<evidence type="ECO:0000313" key="3">
    <source>
        <dbReference type="Proteomes" id="UP000199673"/>
    </source>
</evidence>
<dbReference type="OrthoDB" id="9808744at2"/>
<reference evidence="3" key="1">
    <citation type="submission" date="2016-10" db="EMBL/GenBank/DDBJ databases">
        <authorList>
            <person name="Varghese N."/>
            <person name="Submissions S."/>
        </authorList>
    </citation>
    <scope>NUCLEOTIDE SEQUENCE [LARGE SCALE GENOMIC DNA]</scope>
    <source>
        <strain evidence="3">DSM 23445</strain>
    </source>
</reference>
<comment type="similarity">
    <text evidence="1">Belongs to the PemK/MazF family.</text>
</comment>
<gene>
    <name evidence="2" type="ORF">SAMN04489724_3643</name>
</gene>
<dbReference type="Gene3D" id="2.30.30.110">
    <property type="match status" value="1"/>
</dbReference>
<dbReference type="RefSeq" id="WP_091696078.1">
    <property type="nucleotide sequence ID" value="NZ_FPBF01000005.1"/>
</dbReference>
<keyword evidence="1" id="KW-0255">Endonuclease</keyword>
<evidence type="ECO:0000313" key="2">
    <source>
        <dbReference type="EMBL" id="SFU05292.1"/>
    </source>
</evidence>
<dbReference type="STRING" id="305507.SAMN04489724_3643"/>
<accession>A0A1I7D0Y0</accession>
<dbReference type="GO" id="GO:0004521">
    <property type="term" value="F:RNA endonuclease activity"/>
    <property type="evidence" value="ECO:0007669"/>
    <property type="project" value="TreeGrafter"/>
</dbReference>
<dbReference type="Proteomes" id="UP000199673">
    <property type="component" value="Unassembled WGS sequence"/>
</dbReference>
<name>A0A1I7D0Y0_9BACT</name>
<dbReference type="GO" id="GO:0003677">
    <property type="term" value="F:DNA binding"/>
    <property type="evidence" value="ECO:0007669"/>
    <property type="project" value="InterPro"/>
</dbReference>
<dbReference type="Pfam" id="PF02452">
    <property type="entry name" value="PemK_toxin"/>
    <property type="match status" value="1"/>
</dbReference>
<organism evidence="2 3">
    <name type="scientific">Algoriphagus locisalis</name>
    <dbReference type="NCBI Taxonomy" id="305507"/>
    <lineage>
        <taxon>Bacteria</taxon>
        <taxon>Pseudomonadati</taxon>
        <taxon>Bacteroidota</taxon>
        <taxon>Cytophagia</taxon>
        <taxon>Cytophagales</taxon>
        <taxon>Cyclobacteriaceae</taxon>
        <taxon>Algoriphagus</taxon>
    </lineage>
</organism>
<dbReference type="GO" id="GO:0016075">
    <property type="term" value="P:rRNA catabolic process"/>
    <property type="evidence" value="ECO:0007669"/>
    <property type="project" value="TreeGrafter"/>
</dbReference>
<dbReference type="GO" id="GO:0016787">
    <property type="term" value="F:hydrolase activity"/>
    <property type="evidence" value="ECO:0007669"/>
    <property type="project" value="UniProtKB-KW"/>
</dbReference>
<dbReference type="InterPro" id="IPR011067">
    <property type="entry name" value="Plasmid_toxin/cell-grow_inhib"/>
</dbReference>
<protein>
    <recommendedName>
        <fullName evidence="1">mRNA interferase</fullName>
        <ecNumber evidence="1">3.1.-.-</ecNumber>
    </recommendedName>
</protein>
<dbReference type="GO" id="GO:0006402">
    <property type="term" value="P:mRNA catabolic process"/>
    <property type="evidence" value="ECO:0007669"/>
    <property type="project" value="TreeGrafter"/>
</dbReference>
<dbReference type="PIRSF" id="PIRSF033490">
    <property type="entry name" value="MazF"/>
    <property type="match status" value="1"/>
</dbReference>
<evidence type="ECO:0000256" key="1">
    <source>
        <dbReference type="PIRNR" id="PIRNR033490"/>
    </source>
</evidence>
<dbReference type="InterPro" id="IPR003477">
    <property type="entry name" value="PemK-like"/>
</dbReference>
<comment type="function">
    <text evidence="1">Toxic component of a type II toxin-antitoxin (TA) system.</text>
</comment>
<keyword evidence="1" id="KW-0540">Nuclease</keyword>